<keyword evidence="2" id="KW-1185">Reference proteome</keyword>
<gene>
    <name evidence="1" type="ORF">HNR40_000778</name>
</gene>
<accession>A0A7W7ZX18</accession>
<protein>
    <submittedName>
        <fullName evidence="1">Uncharacterized protein</fullName>
    </submittedName>
</protein>
<reference evidence="1 2" key="1">
    <citation type="submission" date="2020-08" db="EMBL/GenBank/DDBJ databases">
        <title>Genomic Encyclopedia of Type Strains, Phase IV (KMG-IV): sequencing the most valuable type-strain genomes for metagenomic binning, comparative biology and taxonomic classification.</title>
        <authorList>
            <person name="Goeker M."/>
        </authorList>
    </citation>
    <scope>NUCLEOTIDE SEQUENCE [LARGE SCALE GENOMIC DNA]</scope>
    <source>
        <strain evidence="1 2">DSM 45385</strain>
    </source>
</reference>
<dbReference type="EMBL" id="JACHIN010000001">
    <property type="protein sequence ID" value="MBB5075332.1"/>
    <property type="molecule type" value="Genomic_DNA"/>
</dbReference>
<dbReference type="Proteomes" id="UP000568380">
    <property type="component" value="Unassembled WGS sequence"/>
</dbReference>
<evidence type="ECO:0000313" key="1">
    <source>
        <dbReference type="EMBL" id="MBB5075332.1"/>
    </source>
</evidence>
<name>A0A7W7ZX18_9ACTN</name>
<sequence length="77" mass="8032">MAKVAYVVGIDCSPGEFRAVVAEVPGLTVLRELRPGQVVVVADGPGVEVGALPGVMWVRADKPRHMDEGPGARPDPS</sequence>
<comment type="caution">
    <text evidence="1">The sequence shown here is derived from an EMBL/GenBank/DDBJ whole genome shotgun (WGS) entry which is preliminary data.</text>
</comment>
<evidence type="ECO:0000313" key="2">
    <source>
        <dbReference type="Proteomes" id="UP000568380"/>
    </source>
</evidence>
<dbReference type="RefSeq" id="WP_184958389.1">
    <property type="nucleotide sequence ID" value="NZ_JACHIN010000001.1"/>
</dbReference>
<organism evidence="1 2">
    <name type="scientific">Nonomuraea endophytica</name>
    <dbReference type="NCBI Taxonomy" id="714136"/>
    <lineage>
        <taxon>Bacteria</taxon>
        <taxon>Bacillati</taxon>
        <taxon>Actinomycetota</taxon>
        <taxon>Actinomycetes</taxon>
        <taxon>Streptosporangiales</taxon>
        <taxon>Streptosporangiaceae</taxon>
        <taxon>Nonomuraea</taxon>
    </lineage>
</organism>
<proteinExistence type="predicted"/>
<dbReference type="AlphaFoldDB" id="A0A7W7ZX18"/>